<dbReference type="GeneID" id="17045662"/>
<dbReference type="AlphaFoldDB" id="I0ZAH8"/>
<organism evidence="1 2">
    <name type="scientific">Coccomyxa subellipsoidea (strain C-169)</name>
    <name type="common">Green microalga</name>
    <dbReference type="NCBI Taxonomy" id="574566"/>
    <lineage>
        <taxon>Eukaryota</taxon>
        <taxon>Viridiplantae</taxon>
        <taxon>Chlorophyta</taxon>
        <taxon>core chlorophytes</taxon>
        <taxon>Trebouxiophyceae</taxon>
        <taxon>Trebouxiophyceae incertae sedis</taxon>
        <taxon>Coccomyxaceae</taxon>
        <taxon>Coccomyxa</taxon>
        <taxon>Coccomyxa subellipsoidea</taxon>
    </lineage>
</organism>
<evidence type="ECO:0000313" key="2">
    <source>
        <dbReference type="Proteomes" id="UP000007264"/>
    </source>
</evidence>
<dbReference type="KEGG" id="csl:COCSUDRAFT_55638"/>
<reference evidence="1 2" key="1">
    <citation type="journal article" date="2012" name="Genome Biol.">
        <title>The genome of the polar eukaryotic microalga coccomyxa subellipsoidea reveals traits of cold adaptation.</title>
        <authorList>
            <person name="Blanc G."/>
            <person name="Agarkova I."/>
            <person name="Grimwood J."/>
            <person name="Kuo A."/>
            <person name="Brueggeman A."/>
            <person name="Dunigan D."/>
            <person name="Gurnon J."/>
            <person name="Ladunga I."/>
            <person name="Lindquist E."/>
            <person name="Lucas S."/>
            <person name="Pangilinan J."/>
            <person name="Proschold T."/>
            <person name="Salamov A."/>
            <person name="Schmutz J."/>
            <person name="Weeks D."/>
            <person name="Yamada T."/>
            <person name="Claverie J.M."/>
            <person name="Grigoriev I."/>
            <person name="Van Etten J."/>
            <person name="Lomsadze A."/>
            <person name="Borodovsky M."/>
        </authorList>
    </citation>
    <scope>NUCLEOTIDE SEQUENCE [LARGE SCALE GENOMIC DNA]</scope>
    <source>
        <strain evidence="1 2">C-169</strain>
    </source>
</reference>
<keyword evidence="2" id="KW-1185">Reference proteome</keyword>
<accession>I0ZAH8</accession>
<dbReference type="OrthoDB" id="3184331at2759"/>
<dbReference type="RefSeq" id="XP_005652191.1">
    <property type="nucleotide sequence ID" value="XM_005652134.1"/>
</dbReference>
<dbReference type="EMBL" id="AGSI01000001">
    <property type="protein sequence ID" value="EIE27647.1"/>
    <property type="molecule type" value="Genomic_DNA"/>
</dbReference>
<name>I0ZAH8_COCSC</name>
<dbReference type="STRING" id="574566.I0ZAH8"/>
<comment type="caution">
    <text evidence="1">The sequence shown here is derived from an EMBL/GenBank/DDBJ whole genome shotgun (WGS) entry which is preliminary data.</text>
</comment>
<dbReference type="Gene3D" id="3.10.129.10">
    <property type="entry name" value="Hotdog Thioesterase"/>
    <property type="match status" value="1"/>
</dbReference>
<evidence type="ECO:0000313" key="1">
    <source>
        <dbReference type="EMBL" id="EIE27647.1"/>
    </source>
</evidence>
<proteinExistence type="predicted"/>
<gene>
    <name evidence="1" type="ORF">COCSUDRAFT_55638</name>
</gene>
<sequence length="98" mass="10548">MEVMISVCGETPTQGEVFHCGDAYATIVSVDPRGNPVDLPIDLAPESAADLLRCRAAADRRYERLAMRRSLLANEARRPSLDGTLAGSLRSRNAFGGT</sequence>
<dbReference type="Proteomes" id="UP000007264">
    <property type="component" value="Unassembled WGS sequence"/>
</dbReference>
<protein>
    <submittedName>
        <fullName evidence="1">Uncharacterized protein</fullName>
    </submittedName>
</protein>